<reference evidence="11 12" key="1">
    <citation type="submission" date="2019-02" db="EMBL/GenBank/DDBJ databases">
        <title>Closed genome of Sporomusa termitida DSM 4440.</title>
        <authorList>
            <person name="Poehlein A."/>
            <person name="Daniel R."/>
        </authorList>
    </citation>
    <scope>NUCLEOTIDE SEQUENCE [LARGE SCALE GENOMIC DNA]</scope>
    <source>
        <strain evidence="11 12">DSM 4440</strain>
    </source>
</reference>
<comment type="pathway">
    <text evidence="1 8">Lipid metabolism; fatty acid biosynthesis.</text>
</comment>
<sequence length="149" mass="15750">MLTLAEIMEIIKAINESAITRFELEQGGTRLAIAKDGGGAPVTTTIATAGPAAARPEERPDPDGGAGCHKITAPMIGTFYAAPEPGARPFAEPGQKVSADTVVCVLEVMKLFNEVEAGVEGEIVEVLVRDGELVEYGQPLFVVREEQRS</sequence>
<dbReference type="InterPro" id="IPR001249">
    <property type="entry name" value="AcCoA_biotinCC"/>
</dbReference>
<dbReference type="Pfam" id="PF00364">
    <property type="entry name" value="Biotin_lipoyl"/>
    <property type="match status" value="1"/>
</dbReference>
<dbReference type="PANTHER" id="PTHR45266:SF3">
    <property type="entry name" value="OXALOACETATE DECARBOXYLASE ALPHA CHAIN"/>
    <property type="match status" value="1"/>
</dbReference>
<evidence type="ECO:0000259" key="10">
    <source>
        <dbReference type="PROSITE" id="PS50968"/>
    </source>
</evidence>
<accession>A0A517DYC4</accession>
<dbReference type="PROSITE" id="PS00188">
    <property type="entry name" value="BIOTIN"/>
    <property type="match status" value="1"/>
</dbReference>
<evidence type="ECO:0000256" key="9">
    <source>
        <dbReference type="SAM" id="MobiDB-lite"/>
    </source>
</evidence>
<evidence type="ECO:0000313" key="12">
    <source>
        <dbReference type="Proteomes" id="UP000320776"/>
    </source>
</evidence>
<comment type="function">
    <text evidence="8">This protein is a component of the acetyl coenzyme A carboxylase complex; first, biotin carboxylase catalyzes the carboxylation of the carrier protein and then the transcarboxylase transfers the carboxyl group to form malonyl-CoA.</text>
</comment>
<feature type="region of interest" description="Disordered" evidence="9">
    <location>
        <begin position="49"/>
        <end position="68"/>
    </location>
</feature>
<dbReference type="GO" id="GO:0003989">
    <property type="term" value="F:acetyl-CoA carboxylase activity"/>
    <property type="evidence" value="ECO:0007669"/>
    <property type="project" value="InterPro"/>
</dbReference>
<dbReference type="AlphaFoldDB" id="A0A517DYC4"/>
<evidence type="ECO:0000256" key="5">
    <source>
        <dbReference type="ARBA" id="ARBA00023098"/>
    </source>
</evidence>
<dbReference type="PROSITE" id="PS50968">
    <property type="entry name" value="BIOTINYL_LIPOYL"/>
    <property type="match status" value="1"/>
</dbReference>
<dbReference type="EMBL" id="CP036259">
    <property type="protein sequence ID" value="QDR82342.1"/>
    <property type="molecule type" value="Genomic_DNA"/>
</dbReference>
<dbReference type="GO" id="GO:0009317">
    <property type="term" value="C:acetyl-CoA carboxylase complex"/>
    <property type="evidence" value="ECO:0007669"/>
    <property type="project" value="InterPro"/>
</dbReference>
<dbReference type="PANTHER" id="PTHR45266">
    <property type="entry name" value="OXALOACETATE DECARBOXYLASE ALPHA CHAIN"/>
    <property type="match status" value="1"/>
</dbReference>
<keyword evidence="3 8" id="KW-0444">Lipid biosynthesis</keyword>
<dbReference type="GO" id="GO:0006633">
    <property type="term" value="P:fatty acid biosynthetic process"/>
    <property type="evidence" value="ECO:0007669"/>
    <property type="project" value="UniProtKB-UniPathway"/>
</dbReference>
<dbReference type="Proteomes" id="UP000320776">
    <property type="component" value="Chromosome"/>
</dbReference>
<evidence type="ECO:0000256" key="3">
    <source>
        <dbReference type="ARBA" id="ARBA00022516"/>
    </source>
</evidence>
<evidence type="ECO:0000256" key="8">
    <source>
        <dbReference type="RuleBase" id="RU364072"/>
    </source>
</evidence>
<dbReference type="InterPro" id="IPR011053">
    <property type="entry name" value="Single_hybrid_motif"/>
</dbReference>
<proteinExistence type="predicted"/>
<dbReference type="Gene3D" id="2.40.50.100">
    <property type="match status" value="1"/>
</dbReference>
<dbReference type="RefSeq" id="WP_144351739.1">
    <property type="nucleotide sequence ID" value="NZ_CP036259.1"/>
</dbReference>
<organism evidence="11 12">
    <name type="scientific">Sporomusa termitida</name>
    <dbReference type="NCBI Taxonomy" id="2377"/>
    <lineage>
        <taxon>Bacteria</taxon>
        <taxon>Bacillati</taxon>
        <taxon>Bacillota</taxon>
        <taxon>Negativicutes</taxon>
        <taxon>Selenomonadales</taxon>
        <taxon>Sporomusaceae</taxon>
        <taxon>Sporomusa</taxon>
    </lineage>
</organism>
<dbReference type="NCBIfam" id="TIGR00531">
    <property type="entry name" value="BCCP"/>
    <property type="match status" value="1"/>
</dbReference>
<evidence type="ECO:0000313" key="11">
    <source>
        <dbReference type="EMBL" id="QDR82342.1"/>
    </source>
</evidence>
<keyword evidence="4 8" id="KW-0276">Fatty acid metabolism</keyword>
<dbReference type="KEGG" id="sted:SPTER_37670"/>
<evidence type="ECO:0000256" key="1">
    <source>
        <dbReference type="ARBA" id="ARBA00005194"/>
    </source>
</evidence>
<gene>
    <name evidence="11" type="primary">accB</name>
    <name evidence="11" type="ORF">SPTER_37670</name>
</gene>
<dbReference type="PRINTS" id="PR01071">
    <property type="entry name" value="ACOABIOTINCC"/>
</dbReference>
<keyword evidence="5 8" id="KW-0443">Lipid metabolism</keyword>
<evidence type="ECO:0000256" key="6">
    <source>
        <dbReference type="ARBA" id="ARBA00023160"/>
    </source>
</evidence>
<dbReference type="InterPro" id="IPR050709">
    <property type="entry name" value="Biotin_Carboxyl_Carrier/Decarb"/>
</dbReference>
<dbReference type="InterPro" id="IPR001882">
    <property type="entry name" value="Biotin_BS"/>
</dbReference>
<dbReference type="UniPathway" id="UPA00094"/>
<dbReference type="InterPro" id="IPR000089">
    <property type="entry name" value="Biotin_lipoyl"/>
</dbReference>
<keyword evidence="7 8" id="KW-0092">Biotin</keyword>
<name>A0A517DYC4_9FIRM</name>
<dbReference type="SUPFAM" id="SSF51230">
    <property type="entry name" value="Single hybrid motif"/>
    <property type="match status" value="1"/>
</dbReference>
<feature type="domain" description="Lipoyl-binding" evidence="10">
    <location>
        <begin position="68"/>
        <end position="144"/>
    </location>
</feature>
<evidence type="ECO:0000256" key="7">
    <source>
        <dbReference type="ARBA" id="ARBA00023267"/>
    </source>
</evidence>
<evidence type="ECO:0000256" key="2">
    <source>
        <dbReference type="ARBA" id="ARBA00017562"/>
    </source>
</evidence>
<evidence type="ECO:0000256" key="4">
    <source>
        <dbReference type="ARBA" id="ARBA00022832"/>
    </source>
</evidence>
<keyword evidence="12" id="KW-1185">Reference proteome</keyword>
<dbReference type="CDD" id="cd06850">
    <property type="entry name" value="biotinyl_domain"/>
    <property type="match status" value="1"/>
</dbReference>
<protein>
    <recommendedName>
        <fullName evidence="2 8">Biotin carboxyl carrier protein of acetyl-CoA carboxylase</fullName>
    </recommendedName>
</protein>
<keyword evidence="6 8" id="KW-0275">Fatty acid biosynthesis</keyword>
<dbReference type="OrthoDB" id="9811735at2"/>